<evidence type="ECO:0000256" key="5">
    <source>
        <dbReference type="ARBA" id="ARBA00022989"/>
    </source>
</evidence>
<feature type="chain" id="PRO_5002317572" evidence="9">
    <location>
        <begin position="23"/>
        <end position="656"/>
    </location>
</feature>
<feature type="transmembrane region" description="Helical" evidence="8">
    <location>
        <begin position="380"/>
        <end position="400"/>
    </location>
</feature>
<keyword evidence="6 8" id="KW-0472">Membrane</keyword>
<dbReference type="SMART" id="SM01320">
    <property type="entry name" value="TRP_N"/>
    <property type="match status" value="1"/>
</dbReference>
<keyword evidence="12" id="KW-1185">Reference proteome</keyword>
<dbReference type="PANTHER" id="PTHR31145:SF2">
    <property type="entry name" value="FLAVIN CARRIER PROTEIN 2"/>
    <property type="match status" value="1"/>
</dbReference>
<dbReference type="InterPro" id="IPR040241">
    <property type="entry name" value="TRP_Flc/Pkd2-like"/>
</dbReference>
<feature type="transmembrane region" description="Helical" evidence="8">
    <location>
        <begin position="489"/>
        <end position="509"/>
    </location>
</feature>
<dbReference type="GO" id="GO:0016020">
    <property type="term" value="C:membrane"/>
    <property type="evidence" value="ECO:0007669"/>
    <property type="project" value="UniProtKB-SubCell"/>
</dbReference>
<comment type="subcellular location">
    <subcellularLocation>
        <location evidence="1">Membrane</location>
        <topology evidence="1">Multi-pass membrane protein</topology>
    </subcellularLocation>
</comment>
<name>A0A0D7BUW5_9AGAR</name>
<feature type="transmembrane region" description="Helical" evidence="8">
    <location>
        <begin position="406"/>
        <end position="430"/>
    </location>
</feature>
<keyword evidence="5 8" id="KW-1133">Transmembrane helix</keyword>
<feature type="domain" description="ML-like" evidence="10">
    <location>
        <begin position="25"/>
        <end position="168"/>
    </location>
</feature>
<organism evidence="11 12">
    <name type="scientific">Cylindrobasidium torrendii FP15055 ss-10</name>
    <dbReference type="NCBI Taxonomy" id="1314674"/>
    <lineage>
        <taxon>Eukaryota</taxon>
        <taxon>Fungi</taxon>
        <taxon>Dikarya</taxon>
        <taxon>Basidiomycota</taxon>
        <taxon>Agaricomycotina</taxon>
        <taxon>Agaricomycetes</taxon>
        <taxon>Agaricomycetidae</taxon>
        <taxon>Agaricales</taxon>
        <taxon>Marasmiineae</taxon>
        <taxon>Physalacriaceae</taxon>
        <taxon>Cylindrobasidium</taxon>
    </lineage>
</organism>
<proteinExistence type="inferred from homology"/>
<dbReference type="GO" id="GO:0009272">
    <property type="term" value="P:fungal-type cell wall biogenesis"/>
    <property type="evidence" value="ECO:0007669"/>
    <property type="project" value="TreeGrafter"/>
</dbReference>
<dbReference type="Pfam" id="PF14558">
    <property type="entry name" value="TRP_N"/>
    <property type="match status" value="1"/>
</dbReference>
<evidence type="ECO:0000313" key="11">
    <source>
        <dbReference type="EMBL" id="KIY74293.1"/>
    </source>
</evidence>
<dbReference type="AlphaFoldDB" id="A0A0D7BUW5"/>
<evidence type="ECO:0000256" key="7">
    <source>
        <dbReference type="SAM" id="MobiDB-lite"/>
    </source>
</evidence>
<comment type="similarity">
    <text evidence="2">Belongs to the transient receptor potential (TRP) ion channel family.</text>
</comment>
<evidence type="ECO:0000256" key="4">
    <source>
        <dbReference type="ARBA" id="ARBA00022729"/>
    </source>
</evidence>
<sequence>MLARMREVLLTTLLMTVASVLAREQTLFTSSVTYCEPPESLLVQQFDVTYFSSNQSIFFNVSAASVVQNVEVSANLLLNVYGIKPVNVTINLCDILGGALCPLPTYNFVGSDTLSLPDLGVDVGNKIPGIAYVVPDLEGYAQLVLTEVGTGDVKACVQATLSNGWSMYQTSVSWAVAGVAIAAVGPAAWQSLAPTALLPFRLLDLLHLYQSIAASAFLNLNYPLAYRSYARNFAWSLGLIRSETIQQSIDTMRHHTGGHMANSSDASAIEFTNRGLSPYNDNSANTLTRRGAKDADPATVATVTSNSANILDAGIPTYVNTLNIASANAFMTIFLCFLCFWAIVLAIYALIFVGILAYSRKNQNRGAELRARYPAYVRGWSLRLALITVPPVLIFAFFQWTLKDSWVSVLLSVVTFIVALGGLGFASFVVMREAGRSGKDTLFSRPEVLAAYGPLYAQFRQSRYFFFGFQLAAFVVRALFLSFGHGSGLAQIIGLLVVELTLVVSTLVFRPNHTRGADVFMSFLAIIRLVCTGLLIPFLERLGIQPIPRVVIGMVMAVVFSVTVLIVILNLIIHSGISRLWRRRKDSPDNTLHNSTVEDMVEKKKSDSPPTQYNAYDVETADGHSSYHRHSTSPSMHSPEPSSPLSPLDSSRPPRR</sequence>
<gene>
    <name evidence="11" type="ORF">CYLTODRAFT_340288</name>
</gene>
<feature type="signal peptide" evidence="9">
    <location>
        <begin position="1"/>
        <end position="22"/>
    </location>
</feature>
<dbReference type="STRING" id="1314674.A0A0D7BUW5"/>
<dbReference type="PANTHER" id="PTHR31145">
    <property type="entry name" value="INTEGRAL MEMBRANE PROTEIN (AFU_ORTHOLOGUE AFUA_7G01610)"/>
    <property type="match status" value="1"/>
</dbReference>
<accession>A0A0D7BUW5</accession>
<dbReference type="Proteomes" id="UP000054007">
    <property type="component" value="Unassembled WGS sequence"/>
</dbReference>
<dbReference type="GO" id="GO:0055085">
    <property type="term" value="P:transmembrane transport"/>
    <property type="evidence" value="ECO:0007669"/>
    <property type="project" value="TreeGrafter"/>
</dbReference>
<feature type="compositionally biased region" description="Low complexity" evidence="7">
    <location>
        <begin position="632"/>
        <end position="656"/>
    </location>
</feature>
<feature type="transmembrane region" description="Helical" evidence="8">
    <location>
        <begin position="329"/>
        <end position="359"/>
    </location>
</feature>
<feature type="transmembrane region" description="Helical" evidence="8">
    <location>
        <begin position="521"/>
        <end position="539"/>
    </location>
</feature>
<dbReference type="EMBL" id="KN880431">
    <property type="protein sequence ID" value="KIY74293.1"/>
    <property type="molecule type" value="Genomic_DNA"/>
</dbReference>
<evidence type="ECO:0000256" key="6">
    <source>
        <dbReference type="ARBA" id="ARBA00023136"/>
    </source>
</evidence>
<dbReference type="InterPro" id="IPR032800">
    <property type="entry name" value="TRP_N"/>
</dbReference>
<evidence type="ECO:0000256" key="3">
    <source>
        <dbReference type="ARBA" id="ARBA00022692"/>
    </source>
</evidence>
<evidence type="ECO:0000259" key="10">
    <source>
        <dbReference type="SMART" id="SM01320"/>
    </source>
</evidence>
<evidence type="ECO:0000256" key="8">
    <source>
        <dbReference type="SAM" id="Phobius"/>
    </source>
</evidence>
<keyword evidence="4 9" id="KW-0732">Signal</keyword>
<dbReference type="Pfam" id="PF06011">
    <property type="entry name" value="TRP"/>
    <property type="match status" value="1"/>
</dbReference>
<keyword evidence="3 8" id="KW-0812">Transmembrane</keyword>
<evidence type="ECO:0000313" key="12">
    <source>
        <dbReference type="Proteomes" id="UP000054007"/>
    </source>
</evidence>
<reference evidence="11 12" key="1">
    <citation type="journal article" date="2015" name="Fungal Genet. Biol.">
        <title>Evolution of novel wood decay mechanisms in Agaricales revealed by the genome sequences of Fistulina hepatica and Cylindrobasidium torrendii.</title>
        <authorList>
            <person name="Floudas D."/>
            <person name="Held B.W."/>
            <person name="Riley R."/>
            <person name="Nagy L.G."/>
            <person name="Koehler G."/>
            <person name="Ransdell A.S."/>
            <person name="Younus H."/>
            <person name="Chow J."/>
            <person name="Chiniquy J."/>
            <person name="Lipzen A."/>
            <person name="Tritt A."/>
            <person name="Sun H."/>
            <person name="Haridas S."/>
            <person name="LaButti K."/>
            <person name="Ohm R.A."/>
            <person name="Kues U."/>
            <person name="Blanchette R.A."/>
            <person name="Grigoriev I.V."/>
            <person name="Minto R.E."/>
            <person name="Hibbett D.S."/>
        </authorList>
    </citation>
    <scope>NUCLEOTIDE SEQUENCE [LARGE SCALE GENOMIC DNA]</scope>
    <source>
        <strain evidence="11 12">FP15055 ss-10</strain>
    </source>
</reference>
<protein>
    <submittedName>
        <fullName evidence="11">TRP-domain-containing protein</fullName>
    </submittedName>
</protein>
<feature type="region of interest" description="Disordered" evidence="7">
    <location>
        <begin position="588"/>
        <end position="656"/>
    </location>
</feature>
<evidence type="ECO:0000256" key="9">
    <source>
        <dbReference type="SAM" id="SignalP"/>
    </source>
</evidence>
<dbReference type="InterPro" id="IPR010308">
    <property type="entry name" value="TRP_C"/>
</dbReference>
<evidence type="ECO:0000256" key="2">
    <source>
        <dbReference type="ARBA" id="ARBA00010642"/>
    </source>
</evidence>
<dbReference type="OrthoDB" id="2115177at2759"/>
<feature type="transmembrane region" description="Helical" evidence="8">
    <location>
        <begin position="551"/>
        <end position="573"/>
    </location>
</feature>
<feature type="transmembrane region" description="Helical" evidence="8">
    <location>
        <begin position="464"/>
        <end position="483"/>
    </location>
</feature>
<evidence type="ECO:0000256" key="1">
    <source>
        <dbReference type="ARBA" id="ARBA00004141"/>
    </source>
</evidence>